<protein>
    <recommendedName>
        <fullName evidence="4 14">3-oxoacyl-[acyl-carrier-protein] synthase 2</fullName>
        <ecNumber evidence="3 14">2.3.1.179</ecNumber>
    </recommendedName>
</protein>
<evidence type="ECO:0000256" key="4">
    <source>
        <dbReference type="ARBA" id="ARBA00014657"/>
    </source>
</evidence>
<keyword evidence="10 14" id="KW-0012">Acyltransferase</keyword>
<evidence type="ECO:0000259" key="17">
    <source>
        <dbReference type="PROSITE" id="PS52004"/>
    </source>
</evidence>
<evidence type="ECO:0000256" key="15">
    <source>
        <dbReference type="PIRSR" id="PIRSR000447-1"/>
    </source>
</evidence>
<proteinExistence type="inferred from homology"/>
<dbReference type="InterPro" id="IPR020841">
    <property type="entry name" value="PKS_Beta-ketoAc_synthase_dom"/>
</dbReference>
<dbReference type="SMART" id="SM00825">
    <property type="entry name" value="PKS_KS"/>
    <property type="match status" value="1"/>
</dbReference>
<evidence type="ECO:0000256" key="7">
    <source>
        <dbReference type="ARBA" id="ARBA00022832"/>
    </source>
</evidence>
<evidence type="ECO:0000256" key="14">
    <source>
        <dbReference type="PIRNR" id="PIRNR000447"/>
    </source>
</evidence>
<evidence type="ECO:0000256" key="16">
    <source>
        <dbReference type="RuleBase" id="RU003694"/>
    </source>
</evidence>
<dbReference type="CDD" id="cd00834">
    <property type="entry name" value="KAS_I_II"/>
    <property type="match status" value="1"/>
</dbReference>
<evidence type="ECO:0000256" key="10">
    <source>
        <dbReference type="ARBA" id="ARBA00023315"/>
    </source>
</evidence>
<dbReference type="GO" id="GO:0004315">
    <property type="term" value="F:3-oxoacyl-[acyl-carrier-protein] synthase activity"/>
    <property type="evidence" value="ECO:0007669"/>
    <property type="project" value="UniProtKB-UniRule"/>
</dbReference>
<dbReference type="Gene3D" id="3.40.47.10">
    <property type="match status" value="2"/>
</dbReference>
<comment type="function">
    <text evidence="11 14">Involved in the type II fatty acid elongation cycle. Catalyzes the elongation of a wide range of acyl-ACP by the addition of two carbons from malonyl-ACP to an acyl acceptor. Can efficiently catalyze the conversion of palmitoleoyl-ACP (cis-hexadec-9-enoyl-ACP) to cis-vaccenoyl-ACP (cis-octadec-11-enoyl-ACP), an essential step in the thermal regulation of fatty acid composition.</text>
</comment>
<evidence type="ECO:0000256" key="9">
    <source>
        <dbReference type="ARBA" id="ARBA00023160"/>
    </source>
</evidence>
<evidence type="ECO:0000256" key="11">
    <source>
        <dbReference type="ARBA" id="ARBA00024006"/>
    </source>
</evidence>
<evidence type="ECO:0000256" key="13">
    <source>
        <dbReference type="ARBA" id="ARBA00047659"/>
    </source>
</evidence>
<dbReference type="GO" id="GO:0006633">
    <property type="term" value="P:fatty acid biosynthetic process"/>
    <property type="evidence" value="ECO:0007669"/>
    <property type="project" value="UniProtKB-UniRule"/>
</dbReference>
<evidence type="ECO:0000313" key="19">
    <source>
        <dbReference type="Proteomes" id="UP000199481"/>
    </source>
</evidence>
<evidence type="ECO:0000256" key="5">
    <source>
        <dbReference type="ARBA" id="ARBA00022516"/>
    </source>
</evidence>
<dbReference type="InterPro" id="IPR017568">
    <property type="entry name" value="3-oxoacyl-ACP_synth-2"/>
</dbReference>
<dbReference type="PROSITE" id="PS52004">
    <property type="entry name" value="KS3_2"/>
    <property type="match status" value="1"/>
</dbReference>
<dbReference type="EC" id="2.3.1.179" evidence="3 14"/>
<dbReference type="EMBL" id="FNJW01000008">
    <property type="protein sequence ID" value="SDQ10952.1"/>
    <property type="molecule type" value="Genomic_DNA"/>
</dbReference>
<dbReference type="NCBIfam" id="TIGR03150">
    <property type="entry name" value="fabF"/>
    <property type="match status" value="1"/>
</dbReference>
<comment type="similarity">
    <text evidence="2 14 16">Belongs to the thiolase-like superfamily. Beta-ketoacyl-ACP synthases family.</text>
</comment>
<dbReference type="SUPFAM" id="SSF53901">
    <property type="entry name" value="Thiolase-like"/>
    <property type="match status" value="2"/>
</dbReference>
<dbReference type="InterPro" id="IPR016039">
    <property type="entry name" value="Thiolase-like"/>
</dbReference>
<keyword evidence="7" id="KW-0276">Fatty acid metabolism</keyword>
<organism evidence="18 19">
    <name type="scientific">Carnobacterium viridans</name>
    <dbReference type="NCBI Taxonomy" id="174587"/>
    <lineage>
        <taxon>Bacteria</taxon>
        <taxon>Bacillati</taxon>
        <taxon>Bacillota</taxon>
        <taxon>Bacilli</taxon>
        <taxon>Lactobacillales</taxon>
        <taxon>Carnobacteriaceae</taxon>
        <taxon>Carnobacterium</taxon>
    </lineage>
</organism>
<dbReference type="FunFam" id="3.40.47.10:FF:000009">
    <property type="entry name" value="3-oxoacyl-[acyl-carrier-protein] synthase 2"/>
    <property type="match status" value="1"/>
</dbReference>
<dbReference type="PROSITE" id="PS00606">
    <property type="entry name" value="KS3_1"/>
    <property type="match status" value="1"/>
</dbReference>
<evidence type="ECO:0000256" key="6">
    <source>
        <dbReference type="ARBA" id="ARBA00022679"/>
    </source>
</evidence>
<reference evidence="19" key="1">
    <citation type="submission" date="2016-10" db="EMBL/GenBank/DDBJ databases">
        <authorList>
            <person name="Varghese N."/>
            <person name="Submissions S."/>
        </authorList>
    </citation>
    <scope>NUCLEOTIDE SEQUENCE [LARGE SCALE GENOMIC DNA]</scope>
    <source>
        <strain evidence="19">MPL-11</strain>
    </source>
</reference>
<evidence type="ECO:0000256" key="8">
    <source>
        <dbReference type="ARBA" id="ARBA00023098"/>
    </source>
</evidence>
<keyword evidence="9 14" id="KW-0275">Fatty acid biosynthesis</keyword>
<dbReference type="PANTHER" id="PTHR11712:SF336">
    <property type="entry name" value="3-OXOACYL-[ACYL-CARRIER-PROTEIN] SYNTHASE, MITOCHONDRIAL"/>
    <property type="match status" value="1"/>
</dbReference>
<accession>A0A1H0Y738</accession>
<keyword evidence="8" id="KW-0443">Lipid metabolism</keyword>
<keyword evidence="5 14" id="KW-0444">Lipid biosynthesis</keyword>
<comment type="catalytic activity">
    <reaction evidence="13 14">
        <text>a fatty acyl-[ACP] + malonyl-[ACP] + H(+) = a 3-oxoacyl-[ACP] + holo-[ACP] + CO2</text>
        <dbReference type="Rhea" id="RHEA:22836"/>
        <dbReference type="Rhea" id="RHEA-COMP:9623"/>
        <dbReference type="Rhea" id="RHEA-COMP:9685"/>
        <dbReference type="Rhea" id="RHEA-COMP:9916"/>
        <dbReference type="Rhea" id="RHEA-COMP:14125"/>
        <dbReference type="ChEBI" id="CHEBI:15378"/>
        <dbReference type="ChEBI" id="CHEBI:16526"/>
        <dbReference type="ChEBI" id="CHEBI:64479"/>
        <dbReference type="ChEBI" id="CHEBI:78449"/>
        <dbReference type="ChEBI" id="CHEBI:78776"/>
        <dbReference type="ChEBI" id="CHEBI:138651"/>
    </reaction>
</comment>
<comment type="catalytic activity">
    <reaction evidence="12 14">
        <text>(9Z)-hexadecenoyl-[ACP] + malonyl-[ACP] + H(+) = 3-oxo-(11Z)-octadecenoyl-[ACP] + holo-[ACP] + CO2</text>
        <dbReference type="Rhea" id="RHEA:55040"/>
        <dbReference type="Rhea" id="RHEA-COMP:9623"/>
        <dbReference type="Rhea" id="RHEA-COMP:9685"/>
        <dbReference type="Rhea" id="RHEA-COMP:10800"/>
        <dbReference type="Rhea" id="RHEA-COMP:14074"/>
        <dbReference type="ChEBI" id="CHEBI:15378"/>
        <dbReference type="ChEBI" id="CHEBI:16526"/>
        <dbReference type="ChEBI" id="CHEBI:64479"/>
        <dbReference type="ChEBI" id="CHEBI:78449"/>
        <dbReference type="ChEBI" id="CHEBI:83989"/>
        <dbReference type="ChEBI" id="CHEBI:138538"/>
        <dbReference type="EC" id="2.3.1.179"/>
    </reaction>
</comment>
<dbReference type="PIRSF" id="PIRSF000447">
    <property type="entry name" value="KAS_II"/>
    <property type="match status" value="1"/>
</dbReference>
<gene>
    <name evidence="18" type="ORF">SAMN04487752_0744</name>
</gene>
<dbReference type="NCBIfam" id="NF005589">
    <property type="entry name" value="PRK07314.1"/>
    <property type="match status" value="1"/>
</dbReference>
<name>A0A1H0Y738_9LACT</name>
<dbReference type="InterPro" id="IPR014030">
    <property type="entry name" value="Ketoacyl_synth_N"/>
</dbReference>
<dbReference type="InterPro" id="IPR000794">
    <property type="entry name" value="Beta-ketoacyl_synthase"/>
</dbReference>
<evidence type="ECO:0000313" key="18">
    <source>
        <dbReference type="EMBL" id="SDQ10952.1"/>
    </source>
</evidence>
<keyword evidence="19" id="KW-1185">Reference proteome</keyword>
<dbReference type="Pfam" id="PF00109">
    <property type="entry name" value="ketoacyl-synt"/>
    <property type="match status" value="1"/>
</dbReference>
<dbReference type="GO" id="GO:0005829">
    <property type="term" value="C:cytosol"/>
    <property type="evidence" value="ECO:0007669"/>
    <property type="project" value="TreeGrafter"/>
</dbReference>
<sequence>MTNRVVITGMGAVTPLGNTVDEFWNGLKAGKNGIAPITKFDATETGITVAGELKDFDATNYMQRKISKRMDEFSRYGVAAAVQAVEESGIDREKTDMNRFGVIVGSGIGGLNAMQEQIIKMNTKGPQRVAPFFVPMAIGNMAAGNISIAIGTKGINTSIVTACASGNNSIGEAYRNIKHGYSDVILAGGAEGTINEIGISGFAALTALSTSTDPDRASIPFDKERTGFVMGEGAAVLMLESLDHALERGATIYAEVVGYGSTGDGYHMTAPTPDGSGAGRAMQDAMAEAGITPADVGYINAHGTSTGANDSAETMAIKYAFGDEAKNVAISSTKSMTGHLLGAAGAIEAVACVKALQDGFLPPTIGLQVPDEACDLDYIPNVGREADIKYTLNNSLGFGGHNAVTCFKKWEGQ</sequence>
<feature type="active site" description="For beta-ketoacyl synthase activity" evidence="15">
    <location>
        <position position="163"/>
    </location>
</feature>
<dbReference type="AlphaFoldDB" id="A0A1H0Y738"/>
<dbReference type="PANTHER" id="PTHR11712">
    <property type="entry name" value="POLYKETIDE SYNTHASE-RELATED"/>
    <property type="match status" value="1"/>
</dbReference>
<keyword evidence="6 14" id="KW-0808">Transferase</keyword>
<evidence type="ECO:0000256" key="1">
    <source>
        <dbReference type="ARBA" id="ARBA00005194"/>
    </source>
</evidence>
<comment type="pathway">
    <text evidence="1 14">Lipid metabolism; fatty acid biosynthesis.</text>
</comment>
<evidence type="ECO:0000256" key="12">
    <source>
        <dbReference type="ARBA" id="ARBA00047318"/>
    </source>
</evidence>
<dbReference type="RefSeq" id="WP_035023162.1">
    <property type="nucleotide sequence ID" value="NZ_CP084916.1"/>
</dbReference>
<dbReference type="InterPro" id="IPR014031">
    <property type="entry name" value="Ketoacyl_synth_C"/>
</dbReference>
<dbReference type="Proteomes" id="UP000199481">
    <property type="component" value="Unassembled WGS sequence"/>
</dbReference>
<dbReference type="InterPro" id="IPR018201">
    <property type="entry name" value="Ketoacyl_synth_AS"/>
</dbReference>
<feature type="domain" description="Ketosynthase family 3 (KS3)" evidence="17">
    <location>
        <begin position="2"/>
        <end position="409"/>
    </location>
</feature>
<dbReference type="Pfam" id="PF02801">
    <property type="entry name" value="Ketoacyl-synt_C"/>
    <property type="match status" value="1"/>
</dbReference>
<dbReference type="OrthoDB" id="9808669at2"/>
<evidence type="ECO:0000256" key="2">
    <source>
        <dbReference type="ARBA" id="ARBA00008467"/>
    </source>
</evidence>
<dbReference type="UniPathway" id="UPA00094"/>
<evidence type="ECO:0000256" key="3">
    <source>
        <dbReference type="ARBA" id="ARBA00012356"/>
    </source>
</evidence>